<sequence length="118" mass="13446">MNIKPIRSDEDLHAAFRRLEAIFQAEPGTPEADEMEVLVTLIEVYENKYYPIQSATPLEAIKFCMEQQSLTPRDLEPYIGPSGRVSEVLNGKRRLSLSMIRRLHEGLRIPYESLLGGT</sequence>
<evidence type="ECO:0000313" key="4">
    <source>
        <dbReference type="Proteomes" id="UP000191010"/>
    </source>
</evidence>
<gene>
    <name evidence="1" type="ORF">B2J77_19895</name>
    <name evidence="2" type="ORF">NS96R_07605</name>
</gene>
<dbReference type="PANTHER" id="PTHR40455">
    <property type="entry name" value="ANTITOXIN HIGA"/>
    <property type="match status" value="1"/>
</dbReference>
<dbReference type="EMBL" id="CP019952">
    <property type="protein sequence ID" value="AQW70327.1"/>
    <property type="molecule type" value="Genomic_DNA"/>
</dbReference>
<protein>
    <submittedName>
        <fullName evidence="2">Transcriptional regulator</fullName>
    </submittedName>
</protein>
<proteinExistence type="predicted"/>
<dbReference type="InterPro" id="IPR010982">
    <property type="entry name" value="Lambda_DNA-bd_dom_sf"/>
</dbReference>
<evidence type="ECO:0000313" key="2">
    <source>
        <dbReference type="EMBL" id="KTT18443.1"/>
    </source>
</evidence>
<keyword evidence="4" id="KW-1185">Reference proteome</keyword>
<dbReference type="AlphaFoldDB" id="A0AAJ0LKY6"/>
<name>A0AAJ0LKY6_9PSED</name>
<dbReference type="InterPro" id="IPR039060">
    <property type="entry name" value="Antitox_HigA"/>
</dbReference>
<dbReference type="RefSeq" id="WP_058638107.1">
    <property type="nucleotide sequence ID" value="NZ_CP019952.1"/>
</dbReference>
<dbReference type="GO" id="GO:0006355">
    <property type="term" value="P:regulation of DNA-templated transcription"/>
    <property type="evidence" value="ECO:0007669"/>
    <property type="project" value="InterPro"/>
</dbReference>
<dbReference type="Gene3D" id="1.10.260.40">
    <property type="entry name" value="lambda repressor-like DNA-binding domains"/>
    <property type="match status" value="1"/>
</dbReference>
<dbReference type="EMBL" id="LDSN01000018">
    <property type="protein sequence ID" value="KTT18443.1"/>
    <property type="molecule type" value="Genomic_DNA"/>
</dbReference>
<dbReference type="Proteomes" id="UP000191010">
    <property type="component" value="Chromosome"/>
</dbReference>
<dbReference type="Proteomes" id="UP000071644">
    <property type="component" value="Unassembled WGS sequence"/>
</dbReference>
<evidence type="ECO:0000313" key="3">
    <source>
        <dbReference type="Proteomes" id="UP000071644"/>
    </source>
</evidence>
<reference evidence="1 4" key="2">
    <citation type="submission" date="2017-02" db="EMBL/GenBank/DDBJ databases">
        <authorList>
            <person name="Guo L."/>
        </authorList>
    </citation>
    <scope>NUCLEOTIDE SEQUENCE [LARGE SCALE GENOMIC DNA]</scope>
    <source>
        <strain evidence="1 4">PRS09-11288</strain>
    </source>
</reference>
<accession>A0AAJ0LKY6</accession>
<evidence type="ECO:0000313" key="1">
    <source>
        <dbReference type="EMBL" id="AQW70327.1"/>
    </source>
</evidence>
<reference evidence="2 3" key="1">
    <citation type="journal article" date="2016" name="Front. Microbiol.">
        <title>Genomic Resource of Rice Seed Associated Bacteria.</title>
        <authorList>
            <person name="Midha S."/>
            <person name="Bansal K."/>
            <person name="Sharma S."/>
            <person name="Kumar N."/>
            <person name="Patil P.P."/>
            <person name="Chaudhry V."/>
            <person name="Patil P.B."/>
        </authorList>
    </citation>
    <scope>NUCLEOTIDE SEQUENCE [LARGE SCALE GENOMIC DNA]</scope>
    <source>
        <strain evidence="2 3">NS96</strain>
    </source>
</reference>
<dbReference type="SUPFAM" id="SSF47413">
    <property type="entry name" value="lambda repressor-like DNA-binding domains"/>
    <property type="match status" value="1"/>
</dbReference>
<dbReference type="PANTHER" id="PTHR40455:SF1">
    <property type="entry name" value="ANTITOXIN HIGA"/>
    <property type="match status" value="1"/>
</dbReference>
<dbReference type="GO" id="GO:0001046">
    <property type="term" value="F:core promoter sequence-specific DNA binding"/>
    <property type="evidence" value="ECO:0007669"/>
    <property type="project" value="TreeGrafter"/>
</dbReference>
<organism evidence="2 3">
    <name type="scientific">Pseudomonas parafulva</name>
    <dbReference type="NCBI Taxonomy" id="157782"/>
    <lineage>
        <taxon>Bacteria</taxon>
        <taxon>Pseudomonadati</taxon>
        <taxon>Pseudomonadota</taxon>
        <taxon>Gammaproteobacteria</taxon>
        <taxon>Pseudomonadales</taxon>
        <taxon>Pseudomonadaceae</taxon>
        <taxon>Pseudomonas</taxon>
    </lineage>
</organism>